<evidence type="ECO:0000313" key="2">
    <source>
        <dbReference type="Proteomes" id="UP000808146"/>
    </source>
</evidence>
<dbReference type="AlphaFoldDB" id="A0A9D7QL69"/>
<accession>A0A9D7QL69</accession>
<gene>
    <name evidence="1" type="ORF">IPN75_08345</name>
</gene>
<sequence>MELETLRKIRGAKDLVEEVIDAAALQIGEAQRVMTRKPYALLASVPPLATPVRAIEEAHLYAVDGVYFAIRLGNRLFGLIAGLALDRLEAHARGKPPP</sequence>
<proteinExistence type="predicted"/>
<protein>
    <submittedName>
        <fullName evidence="1">Uncharacterized protein</fullName>
    </submittedName>
</protein>
<evidence type="ECO:0000313" key="1">
    <source>
        <dbReference type="EMBL" id="MBK8890403.1"/>
    </source>
</evidence>
<dbReference type="Proteomes" id="UP000808146">
    <property type="component" value="Unassembled WGS sequence"/>
</dbReference>
<name>A0A9D7QL69_9RHOO</name>
<dbReference type="EMBL" id="JADKBR010000007">
    <property type="protein sequence ID" value="MBK8890403.1"/>
    <property type="molecule type" value="Genomic_DNA"/>
</dbReference>
<organism evidence="1 2">
    <name type="scientific">Candidatus Dechloromonas phosphorivorans</name>
    <dbReference type="NCBI Taxonomy" id="2899244"/>
    <lineage>
        <taxon>Bacteria</taxon>
        <taxon>Pseudomonadati</taxon>
        <taxon>Pseudomonadota</taxon>
        <taxon>Betaproteobacteria</taxon>
        <taxon>Rhodocyclales</taxon>
        <taxon>Azonexaceae</taxon>
        <taxon>Dechloromonas</taxon>
    </lineage>
</organism>
<reference evidence="1" key="1">
    <citation type="submission" date="2020-10" db="EMBL/GenBank/DDBJ databases">
        <title>Connecting structure to function with the recovery of over 1000 high-quality activated sludge metagenome-assembled genomes encoding full-length rRNA genes using long-read sequencing.</title>
        <authorList>
            <person name="Singleton C.M."/>
            <person name="Petriglieri F."/>
            <person name="Kristensen J.M."/>
            <person name="Kirkegaard R.H."/>
            <person name="Michaelsen T.Y."/>
            <person name="Andersen M.H."/>
            <person name="Karst S.M."/>
            <person name="Dueholm M.S."/>
            <person name="Nielsen P.H."/>
            <person name="Albertsen M."/>
        </authorList>
    </citation>
    <scope>NUCLEOTIDE SEQUENCE</scope>
    <source>
        <strain evidence="1">OdNE_18-Q3-R46-58_BAT3C.305</strain>
    </source>
</reference>
<comment type="caution">
    <text evidence="1">The sequence shown here is derived from an EMBL/GenBank/DDBJ whole genome shotgun (WGS) entry which is preliminary data.</text>
</comment>